<organism evidence="1 2">
    <name type="scientific">Albula glossodonta</name>
    <name type="common">roundjaw bonefish</name>
    <dbReference type="NCBI Taxonomy" id="121402"/>
    <lineage>
        <taxon>Eukaryota</taxon>
        <taxon>Metazoa</taxon>
        <taxon>Chordata</taxon>
        <taxon>Craniata</taxon>
        <taxon>Vertebrata</taxon>
        <taxon>Euteleostomi</taxon>
        <taxon>Actinopterygii</taxon>
        <taxon>Neopterygii</taxon>
        <taxon>Teleostei</taxon>
        <taxon>Albuliformes</taxon>
        <taxon>Albulidae</taxon>
        <taxon>Albula</taxon>
    </lineage>
</organism>
<dbReference type="Proteomes" id="UP000824540">
    <property type="component" value="Unassembled WGS sequence"/>
</dbReference>
<gene>
    <name evidence="1" type="ORF">JZ751_028862</name>
</gene>
<protein>
    <submittedName>
        <fullName evidence="1">Uncharacterized protein</fullName>
    </submittedName>
</protein>
<dbReference type="EMBL" id="JAFBMS010000090">
    <property type="protein sequence ID" value="KAG9337294.1"/>
    <property type="molecule type" value="Genomic_DNA"/>
</dbReference>
<dbReference type="AlphaFoldDB" id="A0A8T2NBG0"/>
<name>A0A8T2NBG0_9TELE</name>
<proteinExistence type="predicted"/>
<evidence type="ECO:0000313" key="1">
    <source>
        <dbReference type="EMBL" id="KAG9337294.1"/>
    </source>
</evidence>
<accession>A0A8T2NBG0</accession>
<keyword evidence="2" id="KW-1185">Reference proteome</keyword>
<reference evidence="1" key="1">
    <citation type="thesis" date="2021" institute="BYU ScholarsArchive" country="Provo, UT, USA">
        <title>Applications of and Algorithms for Genome Assembly and Genomic Analyses with an Emphasis on Marine Teleosts.</title>
        <authorList>
            <person name="Pickett B.D."/>
        </authorList>
    </citation>
    <scope>NUCLEOTIDE SEQUENCE</scope>
    <source>
        <strain evidence="1">HI-2016</strain>
    </source>
</reference>
<sequence length="228" mass="25095">MLLGCDVIKYKRRSQVQQDDGDPLVSHHWSGFLRPRPHSTPLSPLLSSFAVHCDGSSNQTEASPVLPATLQLSPCRHNGVTAAREFDELVEIRRDVEEDPFFGAREGMSFHTPRPPTEVYWPRAVSSRKSGIPANTRVRKYGIRKAPVGEPPDVTQSDGVPHTRQQEVELALPGASVREVSLVISRRSSIQGLEGDGLLHLRGRVNVHRALSCLPHGDPSGADREPLT</sequence>
<evidence type="ECO:0000313" key="2">
    <source>
        <dbReference type="Proteomes" id="UP000824540"/>
    </source>
</evidence>
<comment type="caution">
    <text evidence="1">The sequence shown here is derived from an EMBL/GenBank/DDBJ whole genome shotgun (WGS) entry which is preliminary data.</text>
</comment>